<proteinExistence type="predicted"/>
<gene>
    <name evidence="3" type="ORF">R1sor_022711</name>
</gene>
<evidence type="ECO:0000313" key="3">
    <source>
        <dbReference type="EMBL" id="KAL3679755.1"/>
    </source>
</evidence>
<keyword evidence="1" id="KW-0732">Signal</keyword>
<feature type="domain" description="Uncharacterized GPI-anchored protein At5g19230-like" evidence="2">
    <location>
        <begin position="35"/>
        <end position="162"/>
    </location>
</feature>
<accession>A0ABD3GKL3</accession>
<dbReference type="AlphaFoldDB" id="A0ABD3GKL3"/>
<dbReference type="PANTHER" id="PTHR33976">
    <property type="entry name" value="OS07G0645000 PROTEIN"/>
    <property type="match status" value="1"/>
</dbReference>
<protein>
    <recommendedName>
        <fullName evidence="2">Uncharacterized GPI-anchored protein At5g19230-like domain-containing protein</fullName>
    </recommendedName>
</protein>
<reference evidence="3 4" key="1">
    <citation type="submission" date="2024-09" db="EMBL/GenBank/DDBJ databases">
        <title>Chromosome-scale assembly of Riccia sorocarpa.</title>
        <authorList>
            <person name="Paukszto L."/>
        </authorList>
    </citation>
    <scope>NUCLEOTIDE SEQUENCE [LARGE SCALE GENOMIC DNA]</scope>
    <source>
        <strain evidence="3">LP-2024</strain>
        <tissue evidence="3">Aerial parts of the thallus</tissue>
    </source>
</reference>
<dbReference type="EMBL" id="JBJQOH010000007">
    <property type="protein sequence ID" value="KAL3679755.1"/>
    <property type="molecule type" value="Genomic_DNA"/>
</dbReference>
<organism evidence="3 4">
    <name type="scientific">Riccia sorocarpa</name>
    <dbReference type="NCBI Taxonomy" id="122646"/>
    <lineage>
        <taxon>Eukaryota</taxon>
        <taxon>Viridiplantae</taxon>
        <taxon>Streptophyta</taxon>
        <taxon>Embryophyta</taxon>
        <taxon>Marchantiophyta</taxon>
        <taxon>Marchantiopsida</taxon>
        <taxon>Marchantiidae</taxon>
        <taxon>Marchantiales</taxon>
        <taxon>Ricciaceae</taxon>
        <taxon>Riccia</taxon>
    </lineage>
</organism>
<dbReference type="InterPro" id="IPR059083">
    <property type="entry name" value="At5g19230_dom"/>
</dbReference>
<dbReference type="PANTHER" id="PTHR33976:SF8">
    <property type="entry name" value="OS07G0645000 PROTEIN"/>
    <property type="match status" value="1"/>
</dbReference>
<feature type="chain" id="PRO_5044797670" description="Uncharacterized GPI-anchored protein At5g19230-like domain-containing protein" evidence="1">
    <location>
        <begin position="23"/>
        <end position="205"/>
    </location>
</feature>
<feature type="signal peptide" evidence="1">
    <location>
        <begin position="1"/>
        <end position="22"/>
    </location>
</feature>
<keyword evidence="4" id="KW-1185">Reference proteome</keyword>
<dbReference type="Pfam" id="PF25884">
    <property type="entry name" value="At5g19230"/>
    <property type="match status" value="1"/>
</dbReference>
<dbReference type="InterPro" id="IPR045285">
    <property type="entry name" value="At5g19230-like"/>
</dbReference>
<evidence type="ECO:0000259" key="2">
    <source>
        <dbReference type="Pfam" id="PF25884"/>
    </source>
</evidence>
<evidence type="ECO:0000256" key="1">
    <source>
        <dbReference type="SAM" id="SignalP"/>
    </source>
</evidence>
<sequence>MAQNRLALVSTTLLLLMPLVFCKLSDYTGMTADDKQLFDMINQYRTNVANVSALGFNKAAGCVAHQVAFKFKDTACTNSTGADTVYGREQLPDYLDILDECDVSLDNVKDSEIQPNCVPPGSGPSVAAQNITLDFMYQEYLNDSKFKTGGVGSVGSWYVLALATDQADGNFGSTPDSVEGNGQNTLLVSVSSFWGLLLMWIFAAL</sequence>
<evidence type="ECO:0000313" key="4">
    <source>
        <dbReference type="Proteomes" id="UP001633002"/>
    </source>
</evidence>
<name>A0ABD3GKL3_9MARC</name>
<comment type="caution">
    <text evidence="3">The sequence shown here is derived from an EMBL/GenBank/DDBJ whole genome shotgun (WGS) entry which is preliminary data.</text>
</comment>
<dbReference type="Proteomes" id="UP001633002">
    <property type="component" value="Unassembled WGS sequence"/>
</dbReference>